<dbReference type="InterPro" id="IPR035979">
    <property type="entry name" value="RBD_domain_sf"/>
</dbReference>
<dbReference type="PANTHER" id="PTHR47640">
    <property type="entry name" value="TRNA SELENOCYSTEINE 1-ASSOCIATED PROTEIN 1-RELATED-RELATED"/>
    <property type="match status" value="1"/>
</dbReference>
<dbReference type="InterPro" id="IPR050825">
    <property type="entry name" value="RBM42_RBP45_47-like"/>
</dbReference>
<proteinExistence type="predicted"/>
<keyword evidence="1" id="KW-0507">mRNA processing</keyword>
<dbReference type="Pfam" id="PF00076">
    <property type="entry name" value="RRM_1"/>
    <property type="match status" value="3"/>
</dbReference>
<name>A0AAW2VBP6_9LAMI</name>
<evidence type="ECO:0000256" key="1">
    <source>
        <dbReference type="ARBA" id="ARBA00022664"/>
    </source>
</evidence>
<comment type="caution">
    <text evidence="7">The sequence shown here is derived from an EMBL/GenBank/DDBJ whole genome shotgun (WGS) entry which is preliminary data.</text>
</comment>
<evidence type="ECO:0000313" key="7">
    <source>
        <dbReference type="EMBL" id="KAL0426762.1"/>
    </source>
</evidence>
<sequence>MMQQQRLKQQQALMQQSLYHPGLLAPPQIEPILSGNLPPGFDSSTCRSVYVGNIHPQVTELLLQEVFSSAGPLEGCKLIRKDKSSYGFVDYFDRQSAALSILTLNGRNLFGQPIKVNWAYAGTQREDTSTHFNIFVGDLSPEVTDATLFACFSILNSTENCTKSIFVLLQRCKGHVGRLGRSRGFGFVSFRNKLDAQSAINDMNGKWLGTRQIRCNWATKGAGLGDDQQSSDSKNVLELTNGSSEDGQEKRKEDGPENNPQYTTVYVGNLAPEVTLVDLHRHFHALGAGTIEDVRIQRDKGFGFIRYSSHAEAARAIKMGNARIFFGKPIKCSWGSKPTPPGTSSAPLPPPATAHMPGLSATDLAAYGRQLALSKLGAQPLIYPQGQRLGTATQAIYDGGFSSITTSQPPVYYQ</sequence>
<evidence type="ECO:0000256" key="5">
    <source>
        <dbReference type="SAM" id="MobiDB-lite"/>
    </source>
</evidence>
<feature type="compositionally biased region" description="Polar residues" evidence="5">
    <location>
        <begin position="227"/>
        <end position="245"/>
    </location>
</feature>
<keyword evidence="3 4" id="KW-0694">RNA-binding</keyword>
<feature type="region of interest" description="Disordered" evidence="5">
    <location>
        <begin position="336"/>
        <end position="355"/>
    </location>
</feature>
<keyword evidence="2" id="KW-0677">Repeat</keyword>
<dbReference type="AlphaFoldDB" id="A0AAW2VBP6"/>
<dbReference type="InterPro" id="IPR000504">
    <property type="entry name" value="RRM_dom"/>
</dbReference>
<evidence type="ECO:0000256" key="4">
    <source>
        <dbReference type="PROSITE-ProRule" id="PRU00176"/>
    </source>
</evidence>
<dbReference type="CDD" id="cd12614">
    <property type="entry name" value="RRM1_PUB1"/>
    <property type="match status" value="1"/>
</dbReference>
<protein>
    <submittedName>
        <fullName evidence="7">Oligouridylate-binding protein 1</fullName>
    </submittedName>
</protein>
<dbReference type="SUPFAM" id="SSF54928">
    <property type="entry name" value="RNA-binding domain, RBD"/>
    <property type="match status" value="3"/>
</dbReference>
<accession>A0AAW2VBP6</accession>
<feature type="region of interest" description="Disordered" evidence="5">
    <location>
        <begin position="223"/>
        <end position="263"/>
    </location>
</feature>
<evidence type="ECO:0000256" key="3">
    <source>
        <dbReference type="ARBA" id="ARBA00022884"/>
    </source>
</evidence>
<reference evidence="7" key="2">
    <citation type="journal article" date="2024" name="Plant">
        <title>Genomic evolution and insights into agronomic trait innovations of Sesamum species.</title>
        <authorList>
            <person name="Miao H."/>
            <person name="Wang L."/>
            <person name="Qu L."/>
            <person name="Liu H."/>
            <person name="Sun Y."/>
            <person name="Le M."/>
            <person name="Wang Q."/>
            <person name="Wei S."/>
            <person name="Zheng Y."/>
            <person name="Lin W."/>
            <person name="Duan Y."/>
            <person name="Cao H."/>
            <person name="Xiong S."/>
            <person name="Wang X."/>
            <person name="Wei L."/>
            <person name="Li C."/>
            <person name="Ma Q."/>
            <person name="Ju M."/>
            <person name="Zhao R."/>
            <person name="Li G."/>
            <person name="Mu C."/>
            <person name="Tian Q."/>
            <person name="Mei H."/>
            <person name="Zhang T."/>
            <person name="Gao T."/>
            <person name="Zhang H."/>
        </authorList>
    </citation>
    <scope>NUCLEOTIDE SEQUENCE</scope>
    <source>
        <strain evidence="7">KEN1</strain>
    </source>
</reference>
<dbReference type="PANTHER" id="PTHR47640:SF27">
    <property type="entry name" value="OS07G0615400 PROTEIN"/>
    <property type="match status" value="1"/>
</dbReference>
<feature type="domain" description="RRM" evidence="6">
    <location>
        <begin position="263"/>
        <end position="337"/>
    </location>
</feature>
<dbReference type="InterPro" id="IPR012677">
    <property type="entry name" value="Nucleotide-bd_a/b_plait_sf"/>
</dbReference>
<dbReference type="GO" id="GO:0005829">
    <property type="term" value="C:cytosol"/>
    <property type="evidence" value="ECO:0007669"/>
    <property type="project" value="TreeGrafter"/>
</dbReference>
<reference evidence="7" key="1">
    <citation type="submission" date="2020-06" db="EMBL/GenBank/DDBJ databases">
        <authorList>
            <person name="Li T."/>
            <person name="Hu X."/>
            <person name="Zhang T."/>
            <person name="Song X."/>
            <person name="Zhang H."/>
            <person name="Dai N."/>
            <person name="Sheng W."/>
            <person name="Hou X."/>
            <person name="Wei L."/>
        </authorList>
    </citation>
    <scope>NUCLEOTIDE SEQUENCE</scope>
    <source>
        <strain evidence="7">KEN1</strain>
        <tissue evidence="7">Leaf</tissue>
    </source>
</reference>
<evidence type="ECO:0000259" key="6">
    <source>
        <dbReference type="PROSITE" id="PS50102"/>
    </source>
</evidence>
<feature type="domain" description="RRM" evidence="6">
    <location>
        <begin position="132"/>
        <end position="220"/>
    </location>
</feature>
<feature type="domain" description="RRM" evidence="6">
    <location>
        <begin position="47"/>
        <end position="121"/>
    </location>
</feature>
<dbReference type="SMART" id="SM00360">
    <property type="entry name" value="RRM"/>
    <property type="match status" value="3"/>
</dbReference>
<dbReference type="PROSITE" id="PS50102">
    <property type="entry name" value="RRM"/>
    <property type="match status" value="3"/>
</dbReference>
<dbReference type="GO" id="GO:0003729">
    <property type="term" value="F:mRNA binding"/>
    <property type="evidence" value="ECO:0007669"/>
    <property type="project" value="InterPro"/>
</dbReference>
<evidence type="ECO:0000256" key="2">
    <source>
        <dbReference type="ARBA" id="ARBA00022737"/>
    </source>
</evidence>
<organism evidence="7">
    <name type="scientific">Sesamum latifolium</name>
    <dbReference type="NCBI Taxonomy" id="2727402"/>
    <lineage>
        <taxon>Eukaryota</taxon>
        <taxon>Viridiplantae</taxon>
        <taxon>Streptophyta</taxon>
        <taxon>Embryophyta</taxon>
        <taxon>Tracheophyta</taxon>
        <taxon>Spermatophyta</taxon>
        <taxon>Magnoliopsida</taxon>
        <taxon>eudicotyledons</taxon>
        <taxon>Gunneridae</taxon>
        <taxon>Pentapetalae</taxon>
        <taxon>asterids</taxon>
        <taxon>lamiids</taxon>
        <taxon>Lamiales</taxon>
        <taxon>Pedaliaceae</taxon>
        <taxon>Sesamum</taxon>
    </lineage>
</organism>
<dbReference type="Gene3D" id="3.30.70.330">
    <property type="match status" value="3"/>
</dbReference>
<dbReference type="GO" id="GO:0006397">
    <property type="term" value="P:mRNA processing"/>
    <property type="evidence" value="ECO:0007669"/>
    <property type="project" value="UniProtKB-KW"/>
</dbReference>
<gene>
    <name evidence="7" type="ORF">Slati_2851000</name>
</gene>
<dbReference type="FunFam" id="3.30.70.330:FF:000191">
    <property type="entry name" value="Oligouridylate-binding protein 1C"/>
    <property type="match status" value="1"/>
</dbReference>
<dbReference type="EMBL" id="JACGWN010000010">
    <property type="protein sequence ID" value="KAL0426762.1"/>
    <property type="molecule type" value="Genomic_DNA"/>
</dbReference>